<evidence type="ECO:0000313" key="2">
    <source>
        <dbReference type="Proteomes" id="UP000006048"/>
    </source>
</evidence>
<keyword evidence="2" id="KW-1185">Reference proteome</keyword>
<accession>I4B426</accession>
<dbReference type="STRING" id="869212.Turpa_1385"/>
<dbReference type="EMBL" id="CP002959">
    <property type="protein sequence ID" value="AFM12033.1"/>
    <property type="molecule type" value="Genomic_DNA"/>
</dbReference>
<dbReference type="KEGG" id="tpx:Turpa_1385"/>
<sequence>MADREGLYRDFHNIDLSHLKAMVRENRIDETVVRPLLAYWRRRIEDPNDAIYSRYMEYYLFFEALRALFLSVFVYDMKTGTVGHSYGIFPALSPAVYAAVSADTHSNDAGVIDFEHNGRNYSLHYLRSGYHDQEYTIAALALKDTAITDNLRRLKYVFERFYLPSGFSRDDRVTPLFTHTENLVVEWITPTLARKQPVTFTYLYFESLTKYVGLTGEFFAQEMLDELQKDVHRILKETDRSIVLSTREILIVSLNCDEEVLRKRFSHAYFHAKSLLLSYQVNFFTLTSPVVELHSLWNNITANIAYTRKAGTPAQVSAS</sequence>
<gene>
    <name evidence="1" type="ordered locus">Turpa_1385</name>
</gene>
<dbReference type="HOGENOM" id="CLU_871366_0_0_12"/>
<dbReference type="RefSeq" id="WP_014802547.1">
    <property type="nucleotide sequence ID" value="NC_018020.1"/>
</dbReference>
<proteinExistence type="predicted"/>
<organism evidence="1 2">
    <name type="scientific">Turneriella parva (strain ATCC BAA-1111 / DSM 21527 / NCTC 11395 / H)</name>
    <name type="common">Leptospira parva</name>
    <dbReference type="NCBI Taxonomy" id="869212"/>
    <lineage>
        <taxon>Bacteria</taxon>
        <taxon>Pseudomonadati</taxon>
        <taxon>Spirochaetota</taxon>
        <taxon>Spirochaetia</taxon>
        <taxon>Leptospirales</taxon>
        <taxon>Leptospiraceae</taxon>
        <taxon>Turneriella</taxon>
    </lineage>
</organism>
<reference evidence="1 2" key="1">
    <citation type="submission" date="2012-06" db="EMBL/GenBank/DDBJ databases">
        <title>The complete chromosome of genome of Turneriella parva DSM 21527.</title>
        <authorList>
            <consortium name="US DOE Joint Genome Institute (JGI-PGF)"/>
            <person name="Lucas S."/>
            <person name="Han J."/>
            <person name="Lapidus A."/>
            <person name="Bruce D."/>
            <person name="Goodwin L."/>
            <person name="Pitluck S."/>
            <person name="Peters L."/>
            <person name="Kyrpides N."/>
            <person name="Mavromatis K."/>
            <person name="Ivanova N."/>
            <person name="Mikhailova N."/>
            <person name="Chertkov O."/>
            <person name="Detter J.C."/>
            <person name="Tapia R."/>
            <person name="Han C."/>
            <person name="Land M."/>
            <person name="Hauser L."/>
            <person name="Markowitz V."/>
            <person name="Cheng J.-F."/>
            <person name="Hugenholtz P."/>
            <person name="Woyke T."/>
            <person name="Wu D."/>
            <person name="Gronow S."/>
            <person name="Wellnitz S."/>
            <person name="Brambilla E."/>
            <person name="Klenk H.-P."/>
            <person name="Eisen J.A."/>
        </authorList>
    </citation>
    <scope>NUCLEOTIDE SEQUENCE [LARGE SCALE GENOMIC DNA]</scope>
    <source>
        <strain evidence="2">ATCC BAA-1111 / DSM 21527 / NCTC 11395 / H</strain>
    </source>
</reference>
<dbReference type="Proteomes" id="UP000006048">
    <property type="component" value="Chromosome"/>
</dbReference>
<evidence type="ECO:0000313" key="1">
    <source>
        <dbReference type="EMBL" id="AFM12033.1"/>
    </source>
</evidence>
<dbReference type="AlphaFoldDB" id="I4B426"/>
<protein>
    <submittedName>
        <fullName evidence="1">Uncharacterized protein</fullName>
    </submittedName>
</protein>
<name>I4B426_TURPD</name>